<dbReference type="Gene3D" id="3.40.50.12230">
    <property type="match status" value="1"/>
</dbReference>
<dbReference type="InterPro" id="IPR002376">
    <property type="entry name" value="Formyl_transf_N"/>
</dbReference>
<reference evidence="3 4" key="1">
    <citation type="submission" date="2019-03" db="EMBL/GenBank/DDBJ databases">
        <title>Empedobacter tilapiae sp. nov., isolated from an intestine of Nile tilapia Oreochromis niloticus.</title>
        <authorList>
            <person name="Kim Y.-O."/>
            <person name="Yoon J.-H."/>
        </authorList>
    </citation>
    <scope>NUCLEOTIDE SEQUENCE [LARGE SCALE GENOMIC DNA]</scope>
    <source>
        <strain evidence="3 4">MRS2</strain>
    </source>
</reference>
<dbReference type="OrthoDB" id="9802815at2"/>
<dbReference type="Pfam" id="PF00551">
    <property type="entry name" value="Formyl_trans_N"/>
    <property type="match status" value="1"/>
</dbReference>
<dbReference type="PANTHER" id="PTHR11138">
    <property type="entry name" value="METHIONYL-TRNA FORMYLTRANSFERASE"/>
    <property type="match status" value="1"/>
</dbReference>
<sequence>MHTIGLYLLGKKGLDVLEKLSQKHLEKILFVVVGIDRNIQYDYSAEIETLCKKNNISLYKKENTDIPQSTIQFAIGWKWMIKECKDLIVLHDSLLPKYRGFNPLVTALLNNDQEIGVSAIRANFEFDKGNIILQKSILIDYPIKINDVIEKISNLYSQIVIEIVELLEDGELIEIVQDEIKATYSLWRNEDDYSINWDQSSEQILRFVDSVGFPYNGAKTLYENRFIRILNVILIEEVEIINRCPGKFLYIQNGNPIVVCGSGMLKIIDAVYDDTGERVIFNKLRIKLV</sequence>
<evidence type="ECO:0000259" key="1">
    <source>
        <dbReference type="Pfam" id="PF00551"/>
    </source>
</evidence>
<keyword evidence="4" id="KW-1185">Reference proteome</keyword>
<dbReference type="PANTHER" id="PTHR11138:SF5">
    <property type="entry name" value="METHIONYL-TRNA FORMYLTRANSFERASE, MITOCHONDRIAL"/>
    <property type="match status" value="1"/>
</dbReference>
<dbReference type="InterPro" id="IPR036477">
    <property type="entry name" value="Formyl_transf_N_sf"/>
</dbReference>
<evidence type="ECO:0000313" key="4">
    <source>
        <dbReference type="Proteomes" id="UP000297998"/>
    </source>
</evidence>
<evidence type="ECO:0000259" key="2">
    <source>
        <dbReference type="Pfam" id="PF02911"/>
    </source>
</evidence>
<comment type="caution">
    <text evidence="3">The sequence shown here is derived from an EMBL/GenBank/DDBJ whole genome shotgun (WGS) entry which is preliminary data.</text>
</comment>
<organism evidence="3 4">
    <name type="scientific">Empedobacter tilapiae</name>
    <dbReference type="NCBI Taxonomy" id="2491114"/>
    <lineage>
        <taxon>Bacteria</taxon>
        <taxon>Pseudomonadati</taxon>
        <taxon>Bacteroidota</taxon>
        <taxon>Flavobacteriia</taxon>
        <taxon>Flavobacteriales</taxon>
        <taxon>Weeksellaceae</taxon>
        <taxon>Empedobacter</taxon>
    </lineage>
</organism>
<accession>A0A4Z1BXB3</accession>
<name>A0A4Z1BXB3_9FLAO</name>
<dbReference type="SUPFAM" id="SSF53328">
    <property type="entry name" value="Formyltransferase"/>
    <property type="match status" value="1"/>
</dbReference>
<dbReference type="Proteomes" id="UP000297998">
    <property type="component" value="Unassembled WGS sequence"/>
</dbReference>
<feature type="domain" description="Formyl transferase C-terminal" evidence="2">
    <location>
        <begin position="191"/>
        <end position="268"/>
    </location>
</feature>
<gene>
    <name evidence="3" type="ORF">E4J94_08130</name>
</gene>
<dbReference type="InterPro" id="IPR005793">
    <property type="entry name" value="Formyl_trans_C"/>
</dbReference>
<dbReference type="AlphaFoldDB" id="A0A4Z1BXB3"/>
<dbReference type="GO" id="GO:0004479">
    <property type="term" value="F:methionyl-tRNA formyltransferase activity"/>
    <property type="evidence" value="ECO:0007669"/>
    <property type="project" value="TreeGrafter"/>
</dbReference>
<dbReference type="InterPro" id="IPR011034">
    <property type="entry name" value="Formyl_transferase-like_C_sf"/>
</dbReference>
<dbReference type="Pfam" id="PF02911">
    <property type="entry name" value="Formyl_trans_C"/>
    <property type="match status" value="1"/>
</dbReference>
<evidence type="ECO:0000313" key="3">
    <source>
        <dbReference type="EMBL" id="TGN27175.1"/>
    </source>
</evidence>
<proteinExistence type="predicted"/>
<dbReference type="SUPFAM" id="SSF50486">
    <property type="entry name" value="FMT C-terminal domain-like"/>
    <property type="match status" value="1"/>
</dbReference>
<dbReference type="EMBL" id="SRPE01000005">
    <property type="protein sequence ID" value="TGN27175.1"/>
    <property type="molecule type" value="Genomic_DNA"/>
</dbReference>
<keyword evidence="3" id="KW-0808">Transferase</keyword>
<protein>
    <submittedName>
        <fullName evidence="3">Methionyl-tRNA formyltransferase</fullName>
    </submittedName>
</protein>
<dbReference type="RefSeq" id="WP_135835331.1">
    <property type="nucleotide sequence ID" value="NZ_SRPE01000005.1"/>
</dbReference>
<feature type="domain" description="Formyl transferase N-terminal" evidence="1">
    <location>
        <begin position="86"/>
        <end position="162"/>
    </location>
</feature>